<sequence length="499" mass="55980">MSRRTHLQLIAHRLAPDDPLRHPDPSRVLLPLSSSPSELLHQLDGRPCWPPLKAEFPSFPPGYPPDLDPFPDPSLLRRAFFKDSSKPLEWLGDALVGLAVSDSLHRHVPDCNKRATDDALTLLWDKNQLGHMALLYGLQCYRIVDRSVRSLPPGVDKMSDIFEAFVGAAALQFGCPTVLNWLATLFDPWVATACLTGCGVASGDAPSTVRSKFQRYWTPLDGVPHAMVPPAWPGPNRAAMSAFGPARVRVCIDARSLLQTTPLDWPPLDINQVDLPEEYPPWPPVFTDPDMPLLNAALTHVNCRLKFGADVPSNQRYKWLGQHLYRTVLTVIAVKTLSAVLVAELNDARVECTNPALLGRMALVFGLQRYVYQVRRANDSSETRLEEMEGSFRALVGAVYVRFGWTELFKWLEPLLLPWIRAAVEGKFQQSKIASHHRQARQDQRDSMEAARRRKQKAQPPGTKALTSVARTAKDTYRHNPPVSRDRRSSVHRPRHALS</sequence>
<dbReference type="GO" id="GO:0006396">
    <property type="term" value="P:RNA processing"/>
    <property type="evidence" value="ECO:0007669"/>
    <property type="project" value="InterPro"/>
</dbReference>
<feature type="compositionally biased region" description="Basic and acidic residues" evidence="1">
    <location>
        <begin position="472"/>
        <end position="489"/>
    </location>
</feature>
<evidence type="ECO:0000259" key="2">
    <source>
        <dbReference type="PROSITE" id="PS50142"/>
    </source>
</evidence>
<comment type="caution">
    <text evidence="3">The sequence shown here is derived from an EMBL/GenBank/DDBJ whole genome shotgun (WGS) entry which is preliminary data.</text>
</comment>
<feature type="compositionally biased region" description="Basic residues" evidence="1">
    <location>
        <begin position="490"/>
        <end position="499"/>
    </location>
</feature>
<dbReference type="EMBL" id="JARIHO010000001">
    <property type="protein sequence ID" value="KAJ7368409.1"/>
    <property type="molecule type" value="Genomic_DNA"/>
</dbReference>
<dbReference type="Gene3D" id="1.10.1520.10">
    <property type="entry name" value="Ribonuclease III domain"/>
    <property type="match status" value="2"/>
</dbReference>
<feature type="domain" description="RNase III" evidence="2">
    <location>
        <begin position="286"/>
        <end position="404"/>
    </location>
</feature>
<accession>A0AAD7F4J9</accession>
<feature type="compositionally biased region" description="Basic and acidic residues" evidence="1">
    <location>
        <begin position="440"/>
        <end position="451"/>
    </location>
</feature>
<dbReference type="CDD" id="cd00593">
    <property type="entry name" value="RIBOc"/>
    <property type="match status" value="1"/>
</dbReference>
<gene>
    <name evidence="3" type="ORF">DFH08DRAFT_831339</name>
</gene>
<dbReference type="PROSITE" id="PS50142">
    <property type="entry name" value="RNASE_3_2"/>
    <property type="match status" value="2"/>
</dbReference>
<organism evidence="3 4">
    <name type="scientific">Mycena albidolilacea</name>
    <dbReference type="NCBI Taxonomy" id="1033008"/>
    <lineage>
        <taxon>Eukaryota</taxon>
        <taxon>Fungi</taxon>
        <taxon>Dikarya</taxon>
        <taxon>Basidiomycota</taxon>
        <taxon>Agaricomycotina</taxon>
        <taxon>Agaricomycetes</taxon>
        <taxon>Agaricomycetidae</taxon>
        <taxon>Agaricales</taxon>
        <taxon>Marasmiineae</taxon>
        <taxon>Mycenaceae</taxon>
        <taxon>Mycena</taxon>
    </lineage>
</organism>
<proteinExistence type="predicted"/>
<name>A0AAD7F4J9_9AGAR</name>
<dbReference type="GO" id="GO:0004525">
    <property type="term" value="F:ribonuclease III activity"/>
    <property type="evidence" value="ECO:0007669"/>
    <property type="project" value="InterPro"/>
</dbReference>
<feature type="region of interest" description="Disordered" evidence="1">
    <location>
        <begin position="431"/>
        <end position="499"/>
    </location>
</feature>
<dbReference type="SMART" id="SM00535">
    <property type="entry name" value="RIBOc"/>
    <property type="match status" value="2"/>
</dbReference>
<dbReference type="Pfam" id="PF00636">
    <property type="entry name" value="Ribonuclease_3"/>
    <property type="match status" value="1"/>
</dbReference>
<feature type="domain" description="RNase III" evidence="2">
    <location>
        <begin position="88"/>
        <end position="174"/>
    </location>
</feature>
<reference evidence="3" key="1">
    <citation type="submission" date="2023-03" db="EMBL/GenBank/DDBJ databases">
        <title>Massive genome expansion in bonnet fungi (Mycena s.s.) driven by repeated elements and novel gene families across ecological guilds.</title>
        <authorList>
            <consortium name="Lawrence Berkeley National Laboratory"/>
            <person name="Harder C.B."/>
            <person name="Miyauchi S."/>
            <person name="Viragh M."/>
            <person name="Kuo A."/>
            <person name="Thoen E."/>
            <person name="Andreopoulos B."/>
            <person name="Lu D."/>
            <person name="Skrede I."/>
            <person name="Drula E."/>
            <person name="Henrissat B."/>
            <person name="Morin E."/>
            <person name="Kohler A."/>
            <person name="Barry K."/>
            <person name="LaButti K."/>
            <person name="Morin E."/>
            <person name="Salamov A."/>
            <person name="Lipzen A."/>
            <person name="Mereny Z."/>
            <person name="Hegedus B."/>
            <person name="Baldrian P."/>
            <person name="Stursova M."/>
            <person name="Weitz H."/>
            <person name="Taylor A."/>
            <person name="Grigoriev I.V."/>
            <person name="Nagy L.G."/>
            <person name="Martin F."/>
            <person name="Kauserud H."/>
        </authorList>
    </citation>
    <scope>NUCLEOTIDE SEQUENCE</scope>
    <source>
        <strain evidence="3">CBHHK002</strain>
    </source>
</reference>
<keyword evidence="4" id="KW-1185">Reference proteome</keyword>
<dbReference type="InterPro" id="IPR036389">
    <property type="entry name" value="RNase_III_sf"/>
</dbReference>
<evidence type="ECO:0000313" key="4">
    <source>
        <dbReference type="Proteomes" id="UP001218218"/>
    </source>
</evidence>
<evidence type="ECO:0000256" key="1">
    <source>
        <dbReference type="SAM" id="MobiDB-lite"/>
    </source>
</evidence>
<protein>
    <recommendedName>
        <fullName evidence="2">RNase III domain-containing protein</fullName>
    </recommendedName>
</protein>
<dbReference type="SUPFAM" id="SSF69065">
    <property type="entry name" value="RNase III domain-like"/>
    <property type="match status" value="2"/>
</dbReference>
<dbReference type="AlphaFoldDB" id="A0AAD7F4J9"/>
<evidence type="ECO:0000313" key="3">
    <source>
        <dbReference type="EMBL" id="KAJ7368409.1"/>
    </source>
</evidence>
<dbReference type="InterPro" id="IPR000999">
    <property type="entry name" value="RNase_III_dom"/>
</dbReference>
<dbReference type="Proteomes" id="UP001218218">
    <property type="component" value="Unassembled WGS sequence"/>
</dbReference>